<sequence>MVRIEEIFDSFKDIEIIEDINKNAAGIGILSAAIIAIVSNVFKLMAYSYYSGWFDYFEINKDYINVASENIFYDIAISISIVLILFTFNYIVYSAINNNKKKGFILAFIFIGTFNVIYLLFFTEYIQTINKFSLNDLLGIIISCFIFLPIIELILGISLGTINLIKNKKVKNKNTKADDYDKSKNSFTVRQWLISIIVTIIIYLPITYGMGNYHAKKINTYKTINNQYVVIYETESEYIIADCNISFNNSFLEINKSKQTYISKINVETEKIQFKSVKLN</sequence>
<feature type="transmembrane region" description="Helical" evidence="1">
    <location>
        <begin position="192"/>
        <end position="211"/>
    </location>
</feature>
<dbReference type="EMBL" id="VSSQ01001520">
    <property type="protein sequence ID" value="MPM09028.1"/>
    <property type="molecule type" value="Genomic_DNA"/>
</dbReference>
<accession>A0A644WZT0</accession>
<dbReference type="AlphaFoldDB" id="A0A644WZT0"/>
<name>A0A644WZT0_9ZZZZ</name>
<keyword evidence="1" id="KW-0472">Membrane</keyword>
<evidence type="ECO:0000256" key="1">
    <source>
        <dbReference type="SAM" id="Phobius"/>
    </source>
</evidence>
<feature type="transmembrane region" description="Helical" evidence="1">
    <location>
        <begin position="138"/>
        <end position="165"/>
    </location>
</feature>
<comment type="caution">
    <text evidence="2">The sequence shown here is derived from an EMBL/GenBank/DDBJ whole genome shotgun (WGS) entry which is preliminary data.</text>
</comment>
<feature type="transmembrane region" description="Helical" evidence="1">
    <location>
        <begin position="104"/>
        <end position="126"/>
    </location>
</feature>
<protein>
    <submittedName>
        <fullName evidence="2">Uncharacterized protein</fullName>
    </submittedName>
</protein>
<organism evidence="2">
    <name type="scientific">bioreactor metagenome</name>
    <dbReference type="NCBI Taxonomy" id="1076179"/>
    <lineage>
        <taxon>unclassified sequences</taxon>
        <taxon>metagenomes</taxon>
        <taxon>ecological metagenomes</taxon>
    </lineage>
</organism>
<gene>
    <name evidence="2" type="ORF">SDC9_55344</name>
</gene>
<evidence type="ECO:0000313" key="2">
    <source>
        <dbReference type="EMBL" id="MPM09028.1"/>
    </source>
</evidence>
<feature type="transmembrane region" description="Helical" evidence="1">
    <location>
        <begin position="27"/>
        <end position="50"/>
    </location>
</feature>
<reference evidence="2" key="1">
    <citation type="submission" date="2019-08" db="EMBL/GenBank/DDBJ databases">
        <authorList>
            <person name="Kucharzyk K."/>
            <person name="Murdoch R.W."/>
            <person name="Higgins S."/>
            <person name="Loffler F."/>
        </authorList>
    </citation>
    <scope>NUCLEOTIDE SEQUENCE</scope>
</reference>
<keyword evidence="1" id="KW-0812">Transmembrane</keyword>
<keyword evidence="1" id="KW-1133">Transmembrane helix</keyword>
<feature type="transmembrane region" description="Helical" evidence="1">
    <location>
        <begin position="70"/>
        <end position="92"/>
    </location>
</feature>
<proteinExistence type="predicted"/>